<evidence type="ECO:0000313" key="2">
    <source>
        <dbReference type="Proteomes" id="UP000499080"/>
    </source>
</evidence>
<protein>
    <submittedName>
        <fullName evidence="1">Uncharacterized protein</fullName>
    </submittedName>
</protein>
<dbReference type="AlphaFoldDB" id="A0A4Y2A1X6"/>
<dbReference type="EMBL" id="BGPR01000004">
    <property type="protein sequence ID" value="GBL73680.1"/>
    <property type="molecule type" value="Genomic_DNA"/>
</dbReference>
<evidence type="ECO:0000313" key="1">
    <source>
        <dbReference type="EMBL" id="GBL73680.1"/>
    </source>
</evidence>
<reference evidence="1 2" key="1">
    <citation type="journal article" date="2019" name="Sci. Rep.">
        <title>Orb-weaving spider Araneus ventricosus genome elucidates the spidroin gene catalogue.</title>
        <authorList>
            <person name="Kono N."/>
            <person name="Nakamura H."/>
            <person name="Ohtoshi R."/>
            <person name="Moran D.A.P."/>
            <person name="Shinohara A."/>
            <person name="Yoshida Y."/>
            <person name="Fujiwara M."/>
            <person name="Mori M."/>
            <person name="Tomita M."/>
            <person name="Arakawa K."/>
        </authorList>
    </citation>
    <scope>NUCLEOTIDE SEQUENCE [LARGE SCALE GENOMIC DNA]</scope>
</reference>
<dbReference type="Proteomes" id="UP000499080">
    <property type="component" value="Unassembled WGS sequence"/>
</dbReference>
<proteinExistence type="predicted"/>
<gene>
    <name evidence="1" type="ORF">AVEN_230677_1</name>
</gene>
<accession>A0A4Y2A1X6</accession>
<sequence>MGSKVNEIKVAPSQQTAIILGKGVPQLKFSHGISVEKAIILSNGFFYIGKLEPFPAAQTSEKCKDLTKVKGSRVKCLLVCKNAVVNRKISKSCIFEHPGNATQLFLIVNLPPIETGSKREI</sequence>
<name>A0A4Y2A1X6_ARAVE</name>
<comment type="caution">
    <text evidence="1">The sequence shown here is derived from an EMBL/GenBank/DDBJ whole genome shotgun (WGS) entry which is preliminary data.</text>
</comment>
<keyword evidence="2" id="KW-1185">Reference proteome</keyword>
<organism evidence="1 2">
    <name type="scientific">Araneus ventricosus</name>
    <name type="common">Orbweaver spider</name>
    <name type="synonym">Epeira ventricosa</name>
    <dbReference type="NCBI Taxonomy" id="182803"/>
    <lineage>
        <taxon>Eukaryota</taxon>
        <taxon>Metazoa</taxon>
        <taxon>Ecdysozoa</taxon>
        <taxon>Arthropoda</taxon>
        <taxon>Chelicerata</taxon>
        <taxon>Arachnida</taxon>
        <taxon>Araneae</taxon>
        <taxon>Araneomorphae</taxon>
        <taxon>Entelegynae</taxon>
        <taxon>Araneoidea</taxon>
        <taxon>Araneidae</taxon>
        <taxon>Araneus</taxon>
    </lineage>
</organism>